<name>A0A8D2CTD1_SCIVU</name>
<sequence>PSCGKILSEKAWLPKGSRWETEGILGALPSHSPGDKLYLSVQRGSEPCLCGCSLRPRVLLHPRPPPAVRPTHQVLPSLSSGRRLPSPPVIFLKSQLSYSLPKPKAKAKTQLLSWRNATQLHKLVPMGLWPKEFSGPFSTPVPEESLHTSRYIDESHIPSMGAISPVISFVEGDNSSLPPLFK</sequence>
<reference evidence="1" key="1">
    <citation type="submission" date="2025-08" db="UniProtKB">
        <authorList>
            <consortium name="Ensembl"/>
        </authorList>
    </citation>
    <scope>IDENTIFICATION</scope>
</reference>
<dbReference type="AlphaFoldDB" id="A0A8D2CTD1"/>
<keyword evidence="2" id="KW-1185">Reference proteome</keyword>
<reference evidence="1" key="2">
    <citation type="submission" date="2025-09" db="UniProtKB">
        <authorList>
            <consortium name="Ensembl"/>
        </authorList>
    </citation>
    <scope>IDENTIFICATION</scope>
</reference>
<dbReference type="GeneTree" id="ENSGT01030000234811"/>
<dbReference type="Ensembl" id="ENSSVLT00005016226.1">
    <property type="protein sequence ID" value="ENSSVLP00005014626.1"/>
    <property type="gene ID" value="ENSSVLG00005011713.1"/>
</dbReference>
<dbReference type="OrthoDB" id="9617524at2759"/>
<accession>A0A8D2CTD1</accession>
<evidence type="ECO:0000313" key="1">
    <source>
        <dbReference type="Ensembl" id="ENSSVLP00005014626.1"/>
    </source>
</evidence>
<dbReference type="Proteomes" id="UP000694564">
    <property type="component" value="Chromosome 7"/>
</dbReference>
<evidence type="ECO:0000313" key="2">
    <source>
        <dbReference type="Proteomes" id="UP000694564"/>
    </source>
</evidence>
<proteinExistence type="predicted"/>
<protein>
    <submittedName>
        <fullName evidence="1">Uncharacterized protein</fullName>
    </submittedName>
</protein>
<organism evidence="1 2">
    <name type="scientific">Sciurus vulgaris</name>
    <name type="common">Eurasian red squirrel</name>
    <dbReference type="NCBI Taxonomy" id="55149"/>
    <lineage>
        <taxon>Eukaryota</taxon>
        <taxon>Metazoa</taxon>
        <taxon>Chordata</taxon>
        <taxon>Craniata</taxon>
        <taxon>Vertebrata</taxon>
        <taxon>Euteleostomi</taxon>
        <taxon>Mammalia</taxon>
        <taxon>Eutheria</taxon>
        <taxon>Euarchontoglires</taxon>
        <taxon>Glires</taxon>
        <taxon>Rodentia</taxon>
        <taxon>Sciuromorpha</taxon>
        <taxon>Sciuridae</taxon>
        <taxon>Sciurinae</taxon>
        <taxon>Sciurini</taxon>
        <taxon>Sciurus</taxon>
    </lineage>
</organism>